<evidence type="ECO:0000313" key="1">
    <source>
        <dbReference type="EMBL" id="EST55757.1"/>
    </source>
</evidence>
<evidence type="ECO:0000313" key="2">
    <source>
        <dbReference type="Proteomes" id="UP000017973"/>
    </source>
</evidence>
<accession>V6MBX7</accession>
<sequence length="163" mass="19256">MYFSQEDVDFIQNSLDNLHILKLLHDDGFDISTIEHWIEDSAYHYTRDYGYSLFYSTLDFLFTGVTEEDCSGSQYNMYKFVLQDDTIQKCINIYSLPELQKKLQSYLVTQYDPFGGAELILTLKEDGLIIEIHDIPYLYHTFVKHLIQLKKVMESLSHSQERK</sequence>
<dbReference type="PATRIC" id="fig|1408254.3.peg.1078"/>
<name>V6MBX7_9BACL</name>
<gene>
    <name evidence="1" type="ORF">T458_05360</name>
</gene>
<proteinExistence type="predicted"/>
<reference evidence="1 2" key="1">
    <citation type="journal article" date="2014" name="Genome Announc.">
        <title>Draft Genome Sequence of Brevibacillus panacihumi Strain W25, a Halotolerant Hydrocarbon-Degrading Bacterium.</title>
        <authorList>
            <person name="Wang X."/>
            <person name="Jin D."/>
            <person name="Zhou L."/>
            <person name="Wu L."/>
            <person name="An W."/>
            <person name="Chen Y."/>
            <person name="Zhao L."/>
        </authorList>
    </citation>
    <scope>NUCLEOTIDE SEQUENCE [LARGE SCALE GENOMIC DNA]</scope>
    <source>
        <strain evidence="1 2">W25</strain>
    </source>
</reference>
<dbReference type="AlphaFoldDB" id="V6MBX7"/>
<dbReference type="RefSeq" id="WP_023555128.1">
    <property type="nucleotide sequence ID" value="NZ_KI629787.1"/>
</dbReference>
<dbReference type="STRING" id="1408254.T458_05360"/>
<organism evidence="1 2">
    <name type="scientific">Brevibacillus panacihumi W25</name>
    <dbReference type="NCBI Taxonomy" id="1408254"/>
    <lineage>
        <taxon>Bacteria</taxon>
        <taxon>Bacillati</taxon>
        <taxon>Bacillota</taxon>
        <taxon>Bacilli</taxon>
        <taxon>Bacillales</taxon>
        <taxon>Paenibacillaceae</taxon>
        <taxon>Brevibacillus</taxon>
    </lineage>
</organism>
<dbReference type="EMBL" id="AYJU01000002">
    <property type="protein sequence ID" value="EST55757.1"/>
    <property type="molecule type" value="Genomic_DNA"/>
</dbReference>
<keyword evidence="2" id="KW-1185">Reference proteome</keyword>
<protein>
    <submittedName>
        <fullName evidence="1">Uncharacterized protein</fullName>
    </submittedName>
</protein>
<dbReference type="HOGENOM" id="CLU_1624002_0_0_9"/>
<comment type="caution">
    <text evidence="1">The sequence shown here is derived from an EMBL/GenBank/DDBJ whole genome shotgun (WGS) entry which is preliminary data.</text>
</comment>
<dbReference type="Proteomes" id="UP000017973">
    <property type="component" value="Unassembled WGS sequence"/>
</dbReference>